<keyword evidence="7 10" id="KW-0573">Peptidoglycan synthesis</keyword>
<dbReference type="GO" id="GO:0008360">
    <property type="term" value="P:regulation of cell shape"/>
    <property type="evidence" value="ECO:0007669"/>
    <property type="project" value="UniProtKB-KW"/>
</dbReference>
<evidence type="ECO:0000256" key="6">
    <source>
        <dbReference type="ARBA" id="ARBA00022960"/>
    </source>
</evidence>
<dbReference type="Gene3D" id="3.40.1190.10">
    <property type="entry name" value="Mur-like, catalytic domain"/>
    <property type="match status" value="1"/>
</dbReference>
<keyword evidence="1 10" id="KW-0963">Cytoplasm</keyword>
<evidence type="ECO:0000256" key="5">
    <source>
        <dbReference type="ARBA" id="ARBA00022840"/>
    </source>
</evidence>
<dbReference type="SUPFAM" id="SSF63418">
    <property type="entry name" value="MurE/MurF N-terminal domain"/>
    <property type="match status" value="1"/>
</dbReference>
<dbReference type="OrthoDB" id="9800958at2"/>
<evidence type="ECO:0000256" key="7">
    <source>
        <dbReference type="ARBA" id="ARBA00022984"/>
    </source>
</evidence>
<dbReference type="GO" id="GO:0005737">
    <property type="term" value="C:cytoplasm"/>
    <property type="evidence" value="ECO:0007669"/>
    <property type="project" value="UniProtKB-SubCell"/>
</dbReference>
<gene>
    <name evidence="10" type="primary">murF</name>
    <name evidence="15" type="ORF">EII11_01860</name>
</gene>
<dbReference type="GO" id="GO:0005524">
    <property type="term" value="F:ATP binding"/>
    <property type="evidence" value="ECO:0007669"/>
    <property type="project" value="UniProtKB-UniRule"/>
</dbReference>
<dbReference type="Proteomes" id="UP000280444">
    <property type="component" value="Unassembled WGS sequence"/>
</dbReference>
<dbReference type="PANTHER" id="PTHR43024">
    <property type="entry name" value="UDP-N-ACETYLMURAMOYL-TRIPEPTIDE--D-ALANYL-D-ALANINE LIGASE"/>
    <property type="match status" value="1"/>
</dbReference>
<feature type="domain" description="Mur ligase N-terminal catalytic" evidence="12">
    <location>
        <begin position="24"/>
        <end position="94"/>
    </location>
</feature>
<evidence type="ECO:0000256" key="10">
    <source>
        <dbReference type="HAMAP-Rule" id="MF_02019"/>
    </source>
</evidence>
<keyword evidence="5 10" id="KW-0067">ATP-binding</keyword>
<dbReference type="Pfam" id="PF01225">
    <property type="entry name" value="Mur_ligase"/>
    <property type="match status" value="1"/>
</dbReference>
<comment type="similarity">
    <text evidence="10">Belongs to the MurCDEF family. MurF subfamily.</text>
</comment>
<evidence type="ECO:0000256" key="8">
    <source>
        <dbReference type="ARBA" id="ARBA00023306"/>
    </source>
</evidence>
<dbReference type="Pfam" id="PF02875">
    <property type="entry name" value="Mur_ligase_C"/>
    <property type="match status" value="1"/>
</dbReference>
<dbReference type="GO" id="GO:0009252">
    <property type="term" value="P:peptidoglycan biosynthetic process"/>
    <property type="evidence" value="ECO:0007669"/>
    <property type="project" value="UniProtKB-UniRule"/>
</dbReference>
<dbReference type="InterPro" id="IPR036565">
    <property type="entry name" value="Mur-like_cat_sf"/>
</dbReference>
<accession>A0A3P1SHH4</accession>
<comment type="caution">
    <text evidence="15">The sequence shown here is derived from an EMBL/GenBank/DDBJ whole genome shotgun (WGS) entry which is preliminary data.</text>
</comment>
<name>A0A3P1SHH4_9ACTO</name>
<dbReference type="InterPro" id="IPR004101">
    <property type="entry name" value="Mur_ligase_C"/>
</dbReference>
<keyword evidence="2 10" id="KW-0436">Ligase</keyword>
<dbReference type="GO" id="GO:0008766">
    <property type="term" value="F:UDP-N-acetylmuramoylalanyl-D-glutamyl-2,6-diaminopimelate-D-alanyl-D-alanine ligase activity"/>
    <property type="evidence" value="ECO:0007669"/>
    <property type="project" value="RHEA"/>
</dbReference>
<dbReference type="UniPathway" id="UPA00219"/>
<dbReference type="InterPro" id="IPR035911">
    <property type="entry name" value="MurE/MurF_N"/>
</dbReference>
<comment type="catalytic activity">
    <reaction evidence="10 11">
        <text>D-alanyl-D-alanine + UDP-N-acetyl-alpha-D-muramoyl-L-alanyl-gamma-D-glutamyl-meso-2,6-diaminopimelate + ATP = UDP-N-acetyl-alpha-D-muramoyl-L-alanyl-gamma-D-glutamyl-meso-2,6-diaminopimeloyl-D-alanyl-D-alanine + ADP + phosphate + H(+)</text>
        <dbReference type="Rhea" id="RHEA:28374"/>
        <dbReference type="ChEBI" id="CHEBI:15378"/>
        <dbReference type="ChEBI" id="CHEBI:30616"/>
        <dbReference type="ChEBI" id="CHEBI:43474"/>
        <dbReference type="ChEBI" id="CHEBI:57822"/>
        <dbReference type="ChEBI" id="CHEBI:61386"/>
        <dbReference type="ChEBI" id="CHEBI:83905"/>
        <dbReference type="ChEBI" id="CHEBI:456216"/>
        <dbReference type="EC" id="6.3.2.10"/>
    </reaction>
</comment>
<dbReference type="NCBIfam" id="TIGR01143">
    <property type="entry name" value="murF"/>
    <property type="match status" value="1"/>
</dbReference>
<protein>
    <recommendedName>
        <fullName evidence="10 11">UDP-N-acetylmuramoyl-tripeptide--D-alanyl-D-alanine ligase</fullName>
        <ecNumber evidence="10 11">6.3.2.10</ecNumber>
    </recommendedName>
    <alternativeName>
        <fullName evidence="10">D-alanyl-D-alanine-adding enzyme</fullName>
    </alternativeName>
</protein>
<dbReference type="Gene3D" id="3.90.190.20">
    <property type="entry name" value="Mur ligase, C-terminal domain"/>
    <property type="match status" value="1"/>
</dbReference>
<evidence type="ECO:0000256" key="11">
    <source>
        <dbReference type="RuleBase" id="RU004136"/>
    </source>
</evidence>
<dbReference type="Gene3D" id="3.40.1390.10">
    <property type="entry name" value="MurE/MurF, N-terminal domain"/>
    <property type="match status" value="1"/>
</dbReference>
<dbReference type="PANTHER" id="PTHR43024:SF1">
    <property type="entry name" value="UDP-N-ACETYLMURAMOYL-TRIPEPTIDE--D-ALANYL-D-ALANINE LIGASE"/>
    <property type="match status" value="1"/>
</dbReference>
<reference evidence="15 16" key="1">
    <citation type="submission" date="2018-11" db="EMBL/GenBank/DDBJ databases">
        <title>Genomes From Bacteria Associated with the Canine Oral Cavity: a Test Case for Automated Genome-Based Taxonomic Assignment.</title>
        <authorList>
            <person name="Coil D.A."/>
            <person name="Jospin G."/>
            <person name="Darling A.E."/>
            <person name="Wallis C."/>
            <person name="Davis I.J."/>
            <person name="Harris S."/>
            <person name="Eisen J.A."/>
            <person name="Holcombe L.J."/>
            <person name="O'Flynn C."/>
        </authorList>
    </citation>
    <scope>NUCLEOTIDE SEQUENCE [LARGE SCALE GENOMIC DNA]</scope>
    <source>
        <strain evidence="15 16">OH770</strain>
    </source>
</reference>
<feature type="domain" description="Mur ligase central" evidence="14">
    <location>
        <begin position="110"/>
        <end position="299"/>
    </location>
</feature>
<evidence type="ECO:0000259" key="14">
    <source>
        <dbReference type="Pfam" id="PF08245"/>
    </source>
</evidence>
<evidence type="ECO:0000256" key="4">
    <source>
        <dbReference type="ARBA" id="ARBA00022741"/>
    </source>
</evidence>
<feature type="domain" description="Mur ligase C-terminal" evidence="13">
    <location>
        <begin position="322"/>
        <end position="448"/>
    </location>
</feature>
<dbReference type="AlphaFoldDB" id="A0A3P1SHH4"/>
<organism evidence="15 16">
    <name type="scientific">Schaalia canis</name>
    <dbReference type="NCBI Taxonomy" id="100469"/>
    <lineage>
        <taxon>Bacteria</taxon>
        <taxon>Bacillati</taxon>
        <taxon>Actinomycetota</taxon>
        <taxon>Actinomycetes</taxon>
        <taxon>Actinomycetales</taxon>
        <taxon>Actinomycetaceae</taxon>
        <taxon>Schaalia</taxon>
    </lineage>
</organism>
<dbReference type="InterPro" id="IPR005863">
    <property type="entry name" value="UDP-N-AcMur_synth"/>
</dbReference>
<comment type="pathway">
    <text evidence="10 11">Cell wall biogenesis; peptidoglycan biosynthesis.</text>
</comment>
<dbReference type="InterPro" id="IPR036615">
    <property type="entry name" value="Mur_ligase_C_dom_sf"/>
</dbReference>
<evidence type="ECO:0000259" key="12">
    <source>
        <dbReference type="Pfam" id="PF01225"/>
    </source>
</evidence>
<dbReference type="InterPro" id="IPR013221">
    <property type="entry name" value="Mur_ligase_cen"/>
</dbReference>
<dbReference type="SUPFAM" id="SSF53623">
    <property type="entry name" value="MurD-like peptide ligases, catalytic domain"/>
    <property type="match status" value="1"/>
</dbReference>
<dbReference type="EC" id="6.3.2.10" evidence="10 11"/>
<comment type="function">
    <text evidence="10 11">Involved in cell wall formation. Catalyzes the final step in the synthesis of UDP-N-acetylmuramoyl-pentapeptide, the precursor of murein.</text>
</comment>
<evidence type="ECO:0000259" key="13">
    <source>
        <dbReference type="Pfam" id="PF02875"/>
    </source>
</evidence>
<dbReference type="InterPro" id="IPR000713">
    <property type="entry name" value="Mur_ligase_N"/>
</dbReference>
<evidence type="ECO:0000256" key="9">
    <source>
        <dbReference type="ARBA" id="ARBA00023316"/>
    </source>
</evidence>
<keyword evidence="16" id="KW-1185">Reference proteome</keyword>
<evidence type="ECO:0000256" key="2">
    <source>
        <dbReference type="ARBA" id="ARBA00022598"/>
    </source>
</evidence>
<dbReference type="Pfam" id="PF08245">
    <property type="entry name" value="Mur_ligase_M"/>
    <property type="match status" value="1"/>
</dbReference>
<dbReference type="InterPro" id="IPR051046">
    <property type="entry name" value="MurCDEF_CellWall_CoF430Synth"/>
</dbReference>
<dbReference type="GO" id="GO:0051301">
    <property type="term" value="P:cell division"/>
    <property type="evidence" value="ECO:0007669"/>
    <property type="project" value="UniProtKB-KW"/>
</dbReference>
<dbReference type="GO" id="GO:0047480">
    <property type="term" value="F:UDP-N-acetylmuramoyl-tripeptide-D-alanyl-D-alanine ligase activity"/>
    <property type="evidence" value="ECO:0007669"/>
    <property type="project" value="UniProtKB-UniRule"/>
</dbReference>
<dbReference type="HAMAP" id="MF_02019">
    <property type="entry name" value="MurF"/>
    <property type="match status" value="1"/>
</dbReference>
<keyword evidence="3 10" id="KW-0132">Cell division</keyword>
<sequence length="466" mass="48714">MRRSVDWIATAVDGHLIGSAAVEVNAVVTDSREASPGALYVARRGENSDGHDYIDAAIANGAVAVLVEAPQDGCAVPQIVVEESTMALGRLAHAHLEDLRATGSIEVVAVTGSAGKTTTKDLLAQILGSKAPTVAPKLSFNNEVGLPLTVLKAADATRYLVLEMGASGPGHLRYLTDIAAPDLAIELMVGHAHLGGFGSVEGIAQAKAELVEGLRPQGTAILNADDPHVRAMADLAPAAVRFFSTHTAPDAHYRAENITIDEHDRASFDLYAGQRRASVALKLVGPHHAHNAVAAAAACCELGLSVDEVAAALNTARPLSPHRMDVQDMTLNGHRIVLIDDSYNANVDSMRAALSSLGRLGSDRLTIAVLGEMLELGEASEATHREVGRMAREVGTSLIVALGQEAVHYCEGHDSDTRVVHVSSPEEACDAVVEALAEDAVIVVKGSFGSGAWRVADALKERGVAL</sequence>
<keyword evidence="9 10" id="KW-0961">Cell wall biogenesis/degradation</keyword>
<keyword evidence="6 10" id="KW-0133">Cell shape</keyword>
<dbReference type="GO" id="GO:0071555">
    <property type="term" value="P:cell wall organization"/>
    <property type="evidence" value="ECO:0007669"/>
    <property type="project" value="UniProtKB-KW"/>
</dbReference>
<evidence type="ECO:0000313" key="15">
    <source>
        <dbReference type="EMBL" id="RRC96410.1"/>
    </source>
</evidence>
<proteinExistence type="inferred from homology"/>
<comment type="subcellular location">
    <subcellularLocation>
        <location evidence="10 11">Cytoplasm</location>
    </subcellularLocation>
</comment>
<dbReference type="SUPFAM" id="SSF53244">
    <property type="entry name" value="MurD-like peptide ligases, peptide-binding domain"/>
    <property type="match status" value="1"/>
</dbReference>
<evidence type="ECO:0000256" key="3">
    <source>
        <dbReference type="ARBA" id="ARBA00022618"/>
    </source>
</evidence>
<keyword evidence="4 10" id="KW-0547">Nucleotide-binding</keyword>
<evidence type="ECO:0000313" key="16">
    <source>
        <dbReference type="Proteomes" id="UP000280444"/>
    </source>
</evidence>
<dbReference type="EMBL" id="RQZF01000001">
    <property type="protein sequence ID" value="RRC96410.1"/>
    <property type="molecule type" value="Genomic_DNA"/>
</dbReference>
<feature type="binding site" evidence="10">
    <location>
        <begin position="112"/>
        <end position="118"/>
    </location>
    <ligand>
        <name>ATP</name>
        <dbReference type="ChEBI" id="CHEBI:30616"/>
    </ligand>
</feature>
<keyword evidence="8 10" id="KW-0131">Cell cycle</keyword>
<dbReference type="RefSeq" id="WP_124867968.1">
    <property type="nucleotide sequence ID" value="NZ_RQZF01000001.1"/>
</dbReference>
<evidence type="ECO:0000256" key="1">
    <source>
        <dbReference type="ARBA" id="ARBA00022490"/>
    </source>
</evidence>